<evidence type="ECO:0000313" key="3">
    <source>
        <dbReference type="EMBL" id="PFH60244.1"/>
    </source>
</evidence>
<comment type="caution">
    <text evidence="3">The sequence shown here is derived from an EMBL/GenBank/DDBJ whole genome shotgun (WGS) entry which is preliminary data.</text>
</comment>
<feature type="chain" id="PRO_5013401002" description="Cell wall protein" evidence="2">
    <location>
        <begin position="18"/>
        <end position="205"/>
    </location>
</feature>
<feature type="region of interest" description="Disordered" evidence="1">
    <location>
        <begin position="156"/>
        <end position="192"/>
    </location>
</feature>
<keyword evidence="4" id="KW-1185">Reference proteome</keyword>
<dbReference type="PANTHER" id="PTHR38123:SF1">
    <property type="entry name" value="HYDROPHOBIC SURFACE BINDING PROTEIN"/>
    <property type="match status" value="1"/>
</dbReference>
<name>A0A2A9PG98_OPHUN</name>
<evidence type="ECO:0000313" key="4">
    <source>
        <dbReference type="Proteomes" id="UP000037136"/>
    </source>
</evidence>
<proteinExistence type="predicted"/>
<sequence length="205" mass="22434">MLLSHFLVSLTATLASAAVLKHRDDKPAISDALKAISRETEALGQAVSSWKGGLLGGVPIVAKSSSLFYSLKRGSNIAQESKPLTEEETLAVASDTQDLVQKVTKTLDTLVQNKPKFESLWLTSIVRQAMEVEKAAADELIENVIAKVPKNLQDVAKQIKDEDDEDDEDDESDESDESDKDGEDDDKDDDEECFVCVVRDRVGSH</sequence>
<dbReference type="InterPro" id="IPR016024">
    <property type="entry name" value="ARM-type_fold"/>
</dbReference>
<dbReference type="OrthoDB" id="2422134at2759"/>
<dbReference type="PANTHER" id="PTHR38123">
    <property type="entry name" value="CELL WALL SERINE-THREONINE-RICH GALACTOMANNOPROTEIN MP1 (AFU_ORTHOLOGUE AFUA_4G03240)"/>
    <property type="match status" value="1"/>
</dbReference>
<dbReference type="SUPFAM" id="SSF48371">
    <property type="entry name" value="ARM repeat"/>
    <property type="match status" value="1"/>
</dbReference>
<accession>A0A2A9PG98</accession>
<dbReference type="Proteomes" id="UP000037136">
    <property type="component" value="Unassembled WGS sequence"/>
</dbReference>
<dbReference type="AlphaFoldDB" id="A0A2A9PG98"/>
<dbReference type="Pfam" id="PF12296">
    <property type="entry name" value="HsbA"/>
    <property type="match status" value="1"/>
</dbReference>
<dbReference type="Gene3D" id="1.20.1280.140">
    <property type="match status" value="1"/>
</dbReference>
<feature type="signal peptide" evidence="2">
    <location>
        <begin position="1"/>
        <end position="17"/>
    </location>
</feature>
<dbReference type="GO" id="GO:0005576">
    <property type="term" value="C:extracellular region"/>
    <property type="evidence" value="ECO:0007669"/>
    <property type="project" value="TreeGrafter"/>
</dbReference>
<keyword evidence="2" id="KW-0732">Signal</keyword>
<dbReference type="EMBL" id="LAZP02000141">
    <property type="protein sequence ID" value="PFH60244.1"/>
    <property type="molecule type" value="Genomic_DNA"/>
</dbReference>
<dbReference type="InterPro" id="IPR021054">
    <property type="entry name" value="Cell_wall_mannoprotein_1"/>
</dbReference>
<evidence type="ECO:0008006" key="5">
    <source>
        <dbReference type="Google" id="ProtNLM"/>
    </source>
</evidence>
<evidence type="ECO:0000256" key="2">
    <source>
        <dbReference type="SAM" id="SignalP"/>
    </source>
</evidence>
<feature type="compositionally biased region" description="Acidic residues" evidence="1">
    <location>
        <begin position="161"/>
        <end position="192"/>
    </location>
</feature>
<gene>
    <name evidence="3" type="ORF">XA68_11271</name>
</gene>
<reference evidence="3 4" key="1">
    <citation type="journal article" date="2015" name="BMC Genomics">
        <title>Gene expression during zombie ant biting behavior reflects the complexity underlying fungal parasitic behavioral manipulation.</title>
        <authorList>
            <person name="de Bekker C."/>
            <person name="Ohm R.A."/>
            <person name="Loreto R.G."/>
            <person name="Sebastian A."/>
            <person name="Albert I."/>
            <person name="Merrow M."/>
            <person name="Brachmann A."/>
            <person name="Hughes D.P."/>
        </authorList>
    </citation>
    <scope>NUCLEOTIDE SEQUENCE [LARGE SCALE GENOMIC DNA]</scope>
    <source>
        <strain evidence="3 4">SC16a</strain>
    </source>
</reference>
<protein>
    <recommendedName>
        <fullName evidence="5">Cell wall protein</fullName>
    </recommendedName>
</protein>
<reference evidence="3 4" key="2">
    <citation type="journal article" date="2017" name="Sci. Rep.">
        <title>Ant-infecting Ophiocordyceps genomes reveal a high diversity of potential behavioral manipulation genes and a possible major role for enterotoxins.</title>
        <authorList>
            <person name="de Bekker C."/>
            <person name="Ohm R.A."/>
            <person name="Evans H.C."/>
            <person name="Brachmann A."/>
            <person name="Hughes D.P."/>
        </authorList>
    </citation>
    <scope>NUCLEOTIDE SEQUENCE [LARGE SCALE GENOMIC DNA]</scope>
    <source>
        <strain evidence="3 4">SC16a</strain>
    </source>
</reference>
<evidence type="ECO:0000256" key="1">
    <source>
        <dbReference type="SAM" id="MobiDB-lite"/>
    </source>
</evidence>
<organism evidence="3 4">
    <name type="scientific">Ophiocordyceps unilateralis</name>
    <name type="common">Zombie-ant fungus</name>
    <name type="synonym">Torrubia unilateralis</name>
    <dbReference type="NCBI Taxonomy" id="268505"/>
    <lineage>
        <taxon>Eukaryota</taxon>
        <taxon>Fungi</taxon>
        <taxon>Dikarya</taxon>
        <taxon>Ascomycota</taxon>
        <taxon>Pezizomycotina</taxon>
        <taxon>Sordariomycetes</taxon>
        <taxon>Hypocreomycetidae</taxon>
        <taxon>Hypocreales</taxon>
        <taxon>Ophiocordycipitaceae</taxon>
        <taxon>Ophiocordyceps</taxon>
    </lineage>
</organism>